<evidence type="ECO:0000256" key="6">
    <source>
        <dbReference type="ARBA" id="ARBA00022605"/>
    </source>
</evidence>
<dbReference type="SFLD" id="SFLDF00029">
    <property type="entry name" value="phosphoserine_phosphatase"/>
    <property type="match status" value="1"/>
</dbReference>
<dbReference type="Gene3D" id="3.40.50.1000">
    <property type="entry name" value="HAD superfamily/HAD-like"/>
    <property type="match status" value="1"/>
</dbReference>
<evidence type="ECO:0000256" key="1">
    <source>
        <dbReference type="ARBA" id="ARBA00001946"/>
    </source>
</evidence>
<keyword evidence="6" id="KW-0028">Amino-acid biosynthesis</keyword>
<dbReference type="PANTHER" id="PTHR43344:SF2">
    <property type="entry name" value="PHOSPHOSERINE PHOSPHATASE"/>
    <property type="match status" value="1"/>
</dbReference>
<dbReference type="GO" id="GO:0000287">
    <property type="term" value="F:magnesium ion binding"/>
    <property type="evidence" value="ECO:0007669"/>
    <property type="project" value="TreeGrafter"/>
</dbReference>
<feature type="active site" description="Proton donor" evidence="14">
    <location>
        <position position="123"/>
    </location>
</feature>
<dbReference type="SFLD" id="SFLDG01136">
    <property type="entry name" value="C1.6:_Phosphoserine_Phosphatas"/>
    <property type="match status" value="1"/>
</dbReference>
<evidence type="ECO:0000256" key="12">
    <source>
        <dbReference type="ARBA" id="ARBA00048138"/>
    </source>
</evidence>
<dbReference type="Proteomes" id="UP000294832">
    <property type="component" value="Unassembled WGS sequence"/>
</dbReference>
<organism evidence="15 16">
    <name type="scientific">Shewanella fodinae</name>
    <dbReference type="NCBI Taxonomy" id="552357"/>
    <lineage>
        <taxon>Bacteria</taxon>
        <taxon>Pseudomonadati</taxon>
        <taxon>Pseudomonadota</taxon>
        <taxon>Gammaproteobacteria</taxon>
        <taxon>Alteromonadales</taxon>
        <taxon>Shewanellaceae</taxon>
        <taxon>Shewanella</taxon>
    </lineage>
</organism>
<dbReference type="InterPro" id="IPR023214">
    <property type="entry name" value="HAD_sf"/>
</dbReference>
<evidence type="ECO:0000256" key="4">
    <source>
        <dbReference type="ARBA" id="ARBA00012640"/>
    </source>
</evidence>
<dbReference type="NCBIfam" id="TIGR01488">
    <property type="entry name" value="HAD-SF-IB"/>
    <property type="match status" value="1"/>
</dbReference>
<comment type="catalytic activity">
    <reaction evidence="12">
        <text>O-phospho-L-serine + H2O = L-serine + phosphate</text>
        <dbReference type="Rhea" id="RHEA:21208"/>
        <dbReference type="ChEBI" id="CHEBI:15377"/>
        <dbReference type="ChEBI" id="CHEBI:33384"/>
        <dbReference type="ChEBI" id="CHEBI:43474"/>
        <dbReference type="ChEBI" id="CHEBI:57524"/>
        <dbReference type="EC" id="3.1.3.3"/>
    </reaction>
</comment>
<evidence type="ECO:0000256" key="8">
    <source>
        <dbReference type="ARBA" id="ARBA00022801"/>
    </source>
</evidence>
<proteinExistence type="inferred from homology"/>
<evidence type="ECO:0000256" key="10">
    <source>
        <dbReference type="ARBA" id="ARBA00023299"/>
    </source>
</evidence>
<dbReference type="InterPro" id="IPR004469">
    <property type="entry name" value="PSP"/>
</dbReference>
<dbReference type="SUPFAM" id="SSF56784">
    <property type="entry name" value="HAD-like"/>
    <property type="match status" value="1"/>
</dbReference>
<dbReference type="InterPro" id="IPR050582">
    <property type="entry name" value="HAD-like_SerB"/>
</dbReference>
<protein>
    <recommendedName>
        <fullName evidence="5">Phosphoserine phosphatase</fullName>
        <ecNumber evidence="4">3.1.3.3</ecNumber>
    </recommendedName>
    <alternativeName>
        <fullName evidence="11">O-phosphoserine phosphohydrolase</fullName>
    </alternativeName>
</protein>
<evidence type="ECO:0000256" key="13">
    <source>
        <dbReference type="ARBA" id="ARBA00048523"/>
    </source>
</evidence>
<comment type="similarity">
    <text evidence="3">Belongs to the HAD-like hydrolase superfamily. SerB family.</text>
</comment>
<sequence>MLPAFSHLTRSSANNSDTYRFQQQSWPAAVEGDHSHQWRLRLVFPAAVEAEVLAQLSAFPIAAVVCLQRQQPLLGLELLLATPPEAALLDVLTEDAALEWLLLQPTDTLPELTQPGLLVMDMDSTAIQVECIDELAAAAGVGAQVAAVTELAMQGELDFEQSLRARVAKLKGADTAIIEQLCERLPLTPGLASMIAELQQHGWRTVVASGGFTPFVNHLKQLLALDAAYANELVLQDGKFVGEVTGKVVDAAFKAAVVTESAARWQIADGQKVAIGDGANDIPMICCADFGLAYHAKPKLAAVADARIRHLGLETLPFFLQARG</sequence>
<dbReference type="GO" id="GO:0006564">
    <property type="term" value="P:L-serine biosynthetic process"/>
    <property type="evidence" value="ECO:0007669"/>
    <property type="project" value="UniProtKB-KW"/>
</dbReference>
<evidence type="ECO:0000256" key="9">
    <source>
        <dbReference type="ARBA" id="ARBA00022842"/>
    </source>
</evidence>
<name>A0A4R2FAC7_9GAMM</name>
<gene>
    <name evidence="15" type="ORF">EDC91_12351</name>
</gene>
<dbReference type="InterPro" id="IPR036412">
    <property type="entry name" value="HAD-like_sf"/>
</dbReference>
<keyword evidence="7" id="KW-0479">Metal-binding</keyword>
<dbReference type="SFLD" id="SFLDS00003">
    <property type="entry name" value="Haloacid_Dehalogenase"/>
    <property type="match status" value="1"/>
</dbReference>
<dbReference type="AlphaFoldDB" id="A0A4R2FAC7"/>
<evidence type="ECO:0000256" key="11">
    <source>
        <dbReference type="ARBA" id="ARBA00031693"/>
    </source>
</evidence>
<dbReference type="Pfam" id="PF12710">
    <property type="entry name" value="HAD"/>
    <property type="match status" value="1"/>
</dbReference>
<comment type="catalytic activity">
    <reaction evidence="13">
        <text>O-phospho-D-serine + H2O = D-serine + phosphate</text>
        <dbReference type="Rhea" id="RHEA:24873"/>
        <dbReference type="ChEBI" id="CHEBI:15377"/>
        <dbReference type="ChEBI" id="CHEBI:35247"/>
        <dbReference type="ChEBI" id="CHEBI:43474"/>
        <dbReference type="ChEBI" id="CHEBI:58680"/>
        <dbReference type="EC" id="3.1.3.3"/>
    </reaction>
</comment>
<keyword evidence="8" id="KW-0378">Hydrolase</keyword>
<keyword evidence="10" id="KW-0718">Serine biosynthesis</keyword>
<accession>A0A4R2FAC7</accession>
<feature type="active site" description="Nucleophile" evidence="14">
    <location>
        <position position="121"/>
    </location>
</feature>
<keyword evidence="9" id="KW-0460">Magnesium</keyword>
<reference evidence="15 16" key="1">
    <citation type="submission" date="2019-03" db="EMBL/GenBank/DDBJ databases">
        <title>Freshwater and sediment microbial communities from various areas in North America, analyzing microbe dynamics in response to fracking.</title>
        <authorList>
            <person name="Lamendella R."/>
        </authorList>
    </citation>
    <scope>NUCLEOTIDE SEQUENCE [LARGE SCALE GENOMIC DNA]</scope>
    <source>
        <strain evidence="15 16">74A</strain>
    </source>
</reference>
<dbReference type="UniPathway" id="UPA00135">
    <property type="reaction ID" value="UER00198"/>
</dbReference>
<evidence type="ECO:0000256" key="7">
    <source>
        <dbReference type="ARBA" id="ARBA00022723"/>
    </source>
</evidence>
<dbReference type="RefSeq" id="WP_133039768.1">
    <property type="nucleotide sequence ID" value="NZ_SLWF01000023.1"/>
</dbReference>
<comment type="pathway">
    <text evidence="2">Amino-acid biosynthesis; L-serine biosynthesis; L-serine from 3-phospho-D-glycerate: step 3/3.</text>
</comment>
<evidence type="ECO:0000313" key="15">
    <source>
        <dbReference type="EMBL" id="TCN81536.1"/>
    </source>
</evidence>
<evidence type="ECO:0000256" key="2">
    <source>
        <dbReference type="ARBA" id="ARBA00005135"/>
    </source>
</evidence>
<dbReference type="EC" id="3.1.3.3" evidence="4"/>
<dbReference type="GO" id="GO:0005737">
    <property type="term" value="C:cytoplasm"/>
    <property type="evidence" value="ECO:0007669"/>
    <property type="project" value="TreeGrafter"/>
</dbReference>
<comment type="caution">
    <text evidence="15">The sequence shown here is derived from an EMBL/GenBank/DDBJ whole genome shotgun (WGS) entry which is preliminary data.</text>
</comment>
<dbReference type="OrthoDB" id="9792539at2"/>
<dbReference type="NCBIfam" id="TIGR00338">
    <property type="entry name" value="serB"/>
    <property type="match status" value="1"/>
</dbReference>
<comment type="cofactor">
    <cofactor evidence="1">
        <name>Mg(2+)</name>
        <dbReference type="ChEBI" id="CHEBI:18420"/>
    </cofactor>
</comment>
<evidence type="ECO:0000256" key="14">
    <source>
        <dbReference type="PIRSR" id="PIRSR604469-1"/>
    </source>
</evidence>
<keyword evidence="16" id="KW-1185">Reference proteome</keyword>
<dbReference type="GO" id="GO:0036424">
    <property type="term" value="F:L-phosphoserine phosphatase activity"/>
    <property type="evidence" value="ECO:0007669"/>
    <property type="project" value="InterPro"/>
</dbReference>
<evidence type="ECO:0000256" key="3">
    <source>
        <dbReference type="ARBA" id="ARBA00009184"/>
    </source>
</evidence>
<evidence type="ECO:0000256" key="5">
    <source>
        <dbReference type="ARBA" id="ARBA00015196"/>
    </source>
</evidence>
<dbReference type="EMBL" id="SLWF01000023">
    <property type="protein sequence ID" value="TCN81536.1"/>
    <property type="molecule type" value="Genomic_DNA"/>
</dbReference>
<dbReference type="PANTHER" id="PTHR43344">
    <property type="entry name" value="PHOSPHOSERINE PHOSPHATASE"/>
    <property type="match status" value="1"/>
</dbReference>
<dbReference type="SFLD" id="SFLDG01137">
    <property type="entry name" value="C1.6.1:_Phosphoserine_Phosphat"/>
    <property type="match status" value="1"/>
</dbReference>
<evidence type="ECO:0000313" key="16">
    <source>
        <dbReference type="Proteomes" id="UP000294832"/>
    </source>
</evidence>